<dbReference type="Gene3D" id="1.10.1740.10">
    <property type="match status" value="1"/>
</dbReference>
<comment type="caution">
    <text evidence="7">The sequence shown here is derived from an EMBL/GenBank/DDBJ whole genome shotgun (WGS) entry which is preliminary data.</text>
</comment>
<dbReference type="PANTHER" id="PTHR43133">
    <property type="entry name" value="RNA POLYMERASE ECF-TYPE SIGMA FACTO"/>
    <property type="match status" value="1"/>
</dbReference>
<keyword evidence="3" id="KW-0731">Sigma factor</keyword>
<dbReference type="InterPro" id="IPR013249">
    <property type="entry name" value="RNA_pol_sigma70_r4_t2"/>
</dbReference>
<comment type="similarity">
    <text evidence="1">Belongs to the sigma-70 factor family. ECF subfamily.</text>
</comment>
<evidence type="ECO:0000256" key="2">
    <source>
        <dbReference type="ARBA" id="ARBA00023015"/>
    </source>
</evidence>
<evidence type="ECO:0000256" key="1">
    <source>
        <dbReference type="ARBA" id="ARBA00010641"/>
    </source>
</evidence>
<keyword evidence="2" id="KW-0805">Transcription regulation</keyword>
<organism evidence="7 8">
    <name type="scientific">Brevibacillus porteri</name>
    <dbReference type="NCBI Taxonomy" id="2126350"/>
    <lineage>
        <taxon>Bacteria</taxon>
        <taxon>Bacillati</taxon>
        <taxon>Bacillota</taxon>
        <taxon>Bacilli</taxon>
        <taxon>Bacillales</taxon>
        <taxon>Paenibacillaceae</taxon>
        <taxon>Brevibacillus</taxon>
    </lineage>
</organism>
<dbReference type="SUPFAM" id="SSF88946">
    <property type="entry name" value="Sigma2 domain of RNA polymerase sigma factors"/>
    <property type="match status" value="1"/>
</dbReference>
<dbReference type="InterPro" id="IPR007627">
    <property type="entry name" value="RNA_pol_sigma70_r2"/>
</dbReference>
<sequence length="188" mass="22519">MEKKEIELLLQAIKNGSLEQFEIIIDHYQKPIFTYCYHMLSHHQEAEVAVQEVLLHAYEHLEQYTTALSFSTWLYRIAHNYCVNVLKRRKLSRWLPFLYKQDHGGSVKEHSDRPNREESLERIWNRLSAEERTLVFWRVLEEKEYEEIAELLDKPPEALRNQFERVLKKCKRYLPTMEGVAANGQKSV</sequence>
<dbReference type="Pfam" id="PF08281">
    <property type="entry name" value="Sigma70_r4_2"/>
    <property type="match status" value="1"/>
</dbReference>
<feature type="domain" description="RNA polymerase sigma factor 70 region 4 type 2" evidence="6">
    <location>
        <begin position="119"/>
        <end position="170"/>
    </location>
</feature>
<name>A0ABX5FV86_9BACL</name>
<dbReference type="SUPFAM" id="SSF88659">
    <property type="entry name" value="Sigma3 and sigma4 domains of RNA polymerase sigma factors"/>
    <property type="match status" value="1"/>
</dbReference>
<dbReference type="RefSeq" id="WP_106833756.1">
    <property type="nucleotide sequence ID" value="NZ_JARMEW010000005.1"/>
</dbReference>
<dbReference type="InterPro" id="IPR014284">
    <property type="entry name" value="RNA_pol_sigma-70_dom"/>
</dbReference>
<keyword evidence="4" id="KW-0804">Transcription</keyword>
<dbReference type="EMBL" id="PXZO01000010">
    <property type="protein sequence ID" value="PSK12545.1"/>
    <property type="molecule type" value="Genomic_DNA"/>
</dbReference>
<dbReference type="Proteomes" id="UP000241645">
    <property type="component" value="Unassembled WGS sequence"/>
</dbReference>
<evidence type="ECO:0000256" key="3">
    <source>
        <dbReference type="ARBA" id="ARBA00023082"/>
    </source>
</evidence>
<reference evidence="7 8" key="1">
    <citation type="submission" date="2018-03" db="EMBL/GenBank/DDBJ databases">
        <title>Brevisbacillus phylogenomics.</title>
        <authorList>
            <person name="Dunlap C."/>
        </authorList>
    </citation>
    <scope>NUCLEOTIDE SEQUENCE [LARGE SCALE GENOMIC DNA]</scope>
    <source>
        <strain evidence="7 8">NRRL B-41110</strain>
    </source>
</reference>
<dbReference type="InterPro" id="IPR013324">
    <property type="entry name" value="RNA_pol_sigma_r3/r4-like"/>
</dbReference>
<dbReference type="InterPro" id="IPR039425">
    <property type="entry name" value="RNA_pol_sigma-70-like"/>
</dbReference>
<protein>
    <submittedName>
        <fullName evidence="7">RNA polymerase</fullName>
    </submittedName>
</protein>
<feature type="domain" description="RNA polymerase sigma-70 region 2" evidence="5">
    <location>
        <begin position="25"/>
        <end position="90"/>
    </location>
</feature>
<dbReference type="NCBIfam" id="TIGR02937">
    <property type="entry name" value="sigma70-ECF"/>
    <property type="match status" value="1"/>
</dbReference>
<dbReference type="GeneID" id="95749969"/>
<dbReference type="Pfam" id="PF04542">
    <property type="entry name" value="Sigma70_r2"/>
    <property type="match status" value="1"/>
</dbReference>
<dbReference type="InterPro" id="IPR036388">
    <property type="entry name" value="WH-like_DNA-bd_sf"/>
</dbReference>
<evidence type="ECO:0000259" key="5">
    <source>
        <dbReference type="Pfam" id="PF04542"/>
    </source>
</evidence>
<evidence type="ECO:0000259" key="6">
    <source>
        <dbReference type="Pfam" id="PF08281"/>
    </source>
</evidence>
<keyword evidence="8" id="KW-1185">Reference proteome</keyword>
<evidence type="ECO:0000313" key="8">
    <source>
        <dbReference type="Proteomes" id="UP000241645"/>
    </source>
</evidence>
<evidence type="ECO:0000256" key="4">
    <source>
        <dbReference type="ARBA" id="ARBA00023163"/>
    </source>
</evidence>
<accession>A0ABX5FV86</accession>
<proteinExistence type="inferred from homology"/>
<gene>
    <name evidence="7" type="ORF">C7R92_07470</name>
</gene>
<evidence type="ECO:0000313" key="7">
    <source>
        <dbReference type="EMBL" id="PSK12545.1"/>
    </source>
</evidence>
<dbReference type="Gene3D" id="1.10.10.10">
    <property type="entry name" value="Winged helix-like DNA-binding domain superfamily/Winged helix DNA-binding domain"/>
    <property type="match status" value="1"/>
</dbReference>
<dbReference type="PANTHER" id="PTHR43133:SF51">
    <property type="entry name" value="RNA POLYMERASE SIGMA FACTOR"/>
    <property type="match status" value="1"/>
</dbReference>
<dbReference type="InterPro" id="IPR013325">
    <property type="entry name" value="RNA_pol_sigma_r2"/>
</dbReference>